<gene>
    <name evidence="1" type="ORF">SAMN05421856_103402</name>
</gene>
<reference evidence="2" key="1">
    <citation type="submission" date="2016-10" db="EMBL/GenBank/DDBJ databases">
        <authorList>
            <person name="Varghese N."/>
            <person name="Submissions S."/>
        </authorList>
    </citation>
    <scope>NUCLEOTIDE SEQUENCE [LARGE SCALE GENOMIC DNA]</scope>
    <source>
        <strain evidence="2">DSM 17453</strain>
    </source>
</reference>
<organism evidence="1 2">
    <name type="scientific">Chryseobacterium taichungense</name>
    <dbReference type="NCBI Taxonomy" id="295069"/>
    <lineage>
        <taxon>Bacteria</taxon>
        <taxon>Pseudomonadati</taxon>
        <taxon>Bacteroidota</taxon>
        <taxon>Flavobacteriia</taxon>
        <taxon>Flavobacteriales</taxon>
        <taxon>Weeksellaceae</taxon>
        <taxon>Chryseobacterium group</taxon>
        <taxon>Chryseobacterium</taxon>
    </lineage>
</organism>
<dbReference type="Proteomes" id="UP000199450">
    <property type="component" value="Unassembled WGS sequence"/>
</dbReference>
<dbReference type="EMBL" id="FOBV01000003">
    <property type="protein sequence ID" value="SEM46991.1"/>
    <property type="molecule type" value="Genomic_DNA"/>
</dbReference>
<sequence>MKHIKNDKFLFIDDDGQEKTFLRGKYFEFVCLLITDFFEKKIIENEFYSYFISLLNNLEDYEGVDYINHQIPYHWALSIIQNKETTDSYTPEELEKLLELYSKFEEQNDLTSFIIVNTLPS</sequence>
<dbReference type="AlphaFoldDB" id="A0A1H7YM26"/>
<proteinExistence type="predicted"/>
<protein>
    <submittedName>
        <fullName evidence="1">Uncharacterized protein</fullName>
    </submittedName>
</protein>
<accession>A0A1H7YM26</accession>
<dbReference type="RefSeq" id="WP_089999608.1">
    <property type="nucleotide sequence ID" value="NZ_FOBV01000003.1"/>
</dbReference>
<evidence type="ECO:0000313" key="2">
    <source>
        <dbReference type="Proteomes" id="UP000199450"/>
    </source>
</evidence>
<dbReference type="STRING" id="295069.SAMN05421856_103402"/>
<dbReference type="OrthoDB" id="1250843at2"/>
<keyword evidence="2" id="KW-1185">Reference proteome</keyword>
<evidence type="ECO:0000313" key="1">
    <source>
        <dbReference type="EMBL" id="SEM46991.1"/>
    </source>
</evidence>
<name>A0A1H7YM26_9FLAO</name>